<organism evidence="3 8">
    <name type="scientific">Wallemia mellicola</name>
    <dbReference type="NCBI Taxonomy" id="1708541"/>
    <lineage>
        <taxon>Eukaryota</taxon>
        <taxon>Fungi</taxon>
        <taxon>Dikarya</taxon>
        <taxon>Basidiomycota</taxon>
        <taxon>Wallemiomycotina</taxon>
        <taxon>Wallemiomycetes</taxon>
        <taxon>Wallemiales</taxon>
        <taxon>Wallemiaceae</taxon>
        <taxon>Wallemia</taxon>
    </lineage>
</organism>
<evidence type="ECO:0000313" key="8">
    <source>
        <dbReference type="Proteomes" id="UP000307169"/>
    </source>
</evidence>
<dbReference type="InterPro" id="IPR013087">
    <property type="entry name" value="Znf_C2H2_type"/>
</dbReference>
<reference evidence="6 7" key="1">
    <citation type="submission" date="2019-03" db="EMBL/GenBank/DDBJ databases">
        <title>Sequencing 25 genomes of Wallemia mellicola.</title>
        <authorList>
            <person name="Gostincar C."/>
        </authorList>
    </citation>
    <scope>NUCLEOTIDE SEQUENCE [LARGE SCALE GENOMIC DNA]</scope>
    <source>
        <strain evidence="3 8">EXF-1262</strain>
        <strain evidence="5 6">EXF-1277</strain>
        <strain evidence="4 7">EXF-8738</strain>
    </source>
</reference>
<dbReference type="OrthoDB" id="1939603at2759"/>
<name>A0A4T0NDE3_9BASI</name>
<evidence type="ECO:0000313" key="7">
    <source>
        <dbReference type="Proteomes" id="UP000305647"/>
    </source>
</evidence>
<dbReference type="EMBL" id="SPRH01000002">
    <property type="protein sequence ID" value="TIC04763.1"/>
    <property type="molecule type" value="Genomic_DNA"/>
</dbReference>
<gene>
    <name evidence="5" type="ORF">E3Q03_00981</name>
    <name evidence="4" type="ORF">E3Q10_01018</name>
    <name evidence="3" type="ORF">E3Q17_00225</name>
</gene>
<dbReference type="InterPro" id="IPR039327">
    <property type="entry name" value="CON7-like"/>
</dbReference>
<evidence type="ECO:0000313" key="6">
    <source>
        <dbReference type="Proteomes" id="UP000305362"/>
    </source>
</evidence>
<evidence type="ECO:0000313" key="5">
    <source>
        <dbReference type="EMBL" id="TIC70694.1"/>
    </source>
</evidence>
<dbReference type="GO" id="GO:0006355">
    <property type="term" value="P:regulation of DNA-templated transcription"/>
    <property type="evidence" value="ECO:0007669"/>
    <property type="project" value="InterPro"/>
</dbReference>
<feature type="domain" description="C2H2-type" evidence="2">
    <location>
        <begin position="111"/>
        <end position="135"/>
    </location>
</feature>
<dbReference type="PANTHER" id="PTHR36167">
    <property type="entry name" value="C2H2 FINGER DOMAIN TRANSCRIPTION FACTOR (EUROFUNG)-RELATED"/>
    <property type="match status" value="1"/>
</dbReference>
<evidence type="ECO:0000256" key="1">
    <source>
        <dbReference type="SAM" id="MobiDB-lite"/>
    </source>
</evidence>
<evidence type="ECO:0000313" key="4">
    <source>
        <dbReference type="EMBL" id="TIC32758.1"/>
    </source>
</evidence>
<dbReference type="Proteomes" id="UP000305647">
    <property type="component" value="Unassembled WGS sequence"/>
</dbReference>
<feature type="compositionally biased region" description="Basic and acidic residues" evidence="1">
    <location>
        <begin position="84"/>
        <end position="94"/>
    </location>
</feature>
<dbReference type="AlphaFoldDB" id="A0A4T0NDE3"/>
<protein>
    <recommendedName>
        <fullName evidence="2">C2H2-type domain-containing protein</fullName>
    </recommendedName>
</protein>
<comment type="caution">
    <text evidence="3">The sequence shown here is derived from an EMBL/GenBank/DDBJ whole genome shotgun (WGS) entry which is preliminary data.</text>
</comment>
<feature type="region of interest" description="Disordered" evidence="1">
    <location>
        <begin position="158"/>
        <end position="188"/>
    </location>
</feature>
<sequence>MFSVQQHPPPFQRQASNEINPFETILPLHEALIDFNGNKIINDLEFINNLPKPASPLLTPQPLGELNLIESPRPSTSEGIMNKPARDRTGDQPRPKRQRRKHDEIERFYHCGFEGCPKSYGTLNHLNAHVIFQKHGPKRLPGEFKEIRAYQKNKKKEELKLRKLKEQGTSPNTPYDETLPSLPNSAPPTQTSFGADVHSPGQDFLLSGPPVGLEEAPEYTNDVLGLGIPFSAPPTRTSFFSNNEDTTADFSTAIKNNLSTLTLPDNISEALTMMENQPHSTKSSPIDQLECSPLLNDIINQTPLNTPFEQFETFNLFDSNN</sequence>
<feature type="compositionally biased region" description="Polar residues" evidence="1">
    <location>
        <begin position="167"/>
        <end position="188"/>
    </location>
</feature>
<dbReference type="PROSITE" id="PS00028">
    <property type="entry name" value="ZINC_FINGER_C2H2_1"/>
    <property type="match status" value="1"/>
</dbReference>
<dbReference type="EMBL" id="SPRO01000007">
    <property type="protein sequence ID" value="TIC32758.1"/>
    <property type="molecule type" value="Genomic_DNA"/>
</dbReference>
<dbReference type="EMBL" id="SPRV01000006">
    <property type="protein sequence ID" value="TIC70694.1"/>
    <property type="molecule type" value="Genomic_DNA"/>
</dbReference>
<dbReference type="PANTHER" id="PTHR36167:SF3">
    <property type="entry name" value="C2H2 FINGER DOMAIN TRANSCRIPTION FACTOR (EUROFUNG)-RELATED"/>
    <property type="match status" value="1"/>
</dbReference>
<accession>A0A4T0NDE3</accession>
<proteinExistence type="predicted"/>
<evidence type="ECO:0000313" key="3">
    <source>
        <dbReference type="EMBL" id="TIC04763.1"/>
    </source>
</evidence>
<dbReference type="Proteomes" id="UP000305362">
    <property type="component" value="Unassembled WGS sequence"/>
</dbReference>
<evidence type="ECO:0000259" key="2">
    <source>
        <dbReference type="PROSITE" id="PS00028"/>
    </source>
</evidence>
<feature type="region of interest" description="Disordered" evidence="1">
    <location>
        <begin position="68"/>
        <end position="103"/>
    </location>
</feature>
<dbReference type="Proteomes" id="UP000307169">
    <property type="component" value="Unassembled WGS sequence"/>
</dbReference>